<feature type="transmembrane region" description="Helical" evidence="6">
    <location>
        <begin position="139"/>
        <end position="160"/>
    </location>
</feature>
<dbReference type="EMBL" id="MWWS01000005">
    <property type="protein sequence ID" value="OZG49206.1"/>
    <property type="molecule type" value="Genomic_DNA"/>
</dbReference>
<dbReference type="AlphaFoldDB" id="A0A261ER96"/>
<dbReference type="RefSeq" id="WP_094723031.1">
    <property type="nucleotide sequence ID" value="NZ_MWWS01000005.1"/>
</dbReference>
<evidence type="ECO:0000256" key="1">
    <source>
        <dbReference type="ARBA" id="ARBA00004651"/>
    </source>
</evidence>
<feature type="transmembrane region" description="Helical" evidence="6">
    <location>
        <begin position="356"/>
        <end position="375"/>
    </location>
</feature>
<feature type="transmembrane region" description="Helical" evidence="6">
    <location>
        <begin position="7"/>
        <end position="29"/>
    </location>
</feature>
<feature type="transmembrane region" description="Helical" evidence="6">
    <location>
        <begin position="172"/>
        <end position="191"/>
    </location>
</feature>
<feature type="transmembrane region" description="Helical" evidence="6">
    <location>
        <begin position="413"/>
        <end position="432"/>
    </location>
</feature>
<keyword evidence="5 6" id="KW-0472">Membrane</keyword>
<keyword evidence="8" id="KW-1185">Reference proteome</keyword>
<evidence type="ECO:0000256" key="3">
    <source>
        <dbReference type="ARBA" id="ARBA00022692"/>
    </source>
</evidence>
<protein>
    <submittedName>
        <fullName evidence="7">Polysaccharide biosynthesis protein</fullName>
    </submittedName>
</protein>
<name>A0A261ER96_9BIFI</name>
<organism evidence="7 8">
    <name type="scientific">Bombiscardovia coagulans</name>
    <dbReference type="NCBI Taxonomy" id="686666"/>
    <lineage>
        <taxon>Bacteria</taxon>
        <taxon>Bacillati</taxon>
        <taxon>Actinomycetota</taxon>
        <taxon>Actinomycetes</taxon>
        <taxon>Bifidobacteriales</taxon>
        <taxon>Bifidobacteriaceae</taxon>
        <taxon>Bombiscardovia</taxon>
    </lineage>
</organism>
<feature type="transmembrane region" description="Helical" evidence="6">
    <location>
        <begin position="83"/>
        <end position="102"/>
    </location>
</feature>
<dbReference type="InterPro" id="IPR002797">
    <property type="entry name" value="Polysacc_synth"/>
</dbReference>
<evidence type="ECO:0000256" key="5">
    <source>
        <dbReference type="ARBA" id="ARBA00023136"/>
    </source>
</evidence>
<keyword evidence="2" id="KW-1003">Cell membrane</keyword>
<feature type="transmembrane region" description="Helical" evidence="6">
    <location>
        <begin position="114"/>
        <end position="132"/>
    </location>
</feature>
<feature type="transmembrane region" description="Helical" evidence="6">
    <location>
        <begin position="286"/>
        <end position="313"/>
    </location>
</feature>
<comment type="caution">
    <text evidence="7">The sequence shown here is derived from an EMBL/GenBank/DDBJ whole genome shotgun (WGS) entry which is preliminary data.</text>
</comment>
<evidence type="ECO:0000313" key="7">
    <source>
        <dbReference type="EMBL" id="OZG49206.1"/>
    </source>
</evidence>
<feature type="transmembrane region" description="Helical" evidence="6">
    <location>
        <begin position="235"/>
        <end position="252"/>
    </location>
</feature>
<evidence type="ECO:0000256" key="2">
    <source>
        <dbReference type="ARBA" id="ARBA00022475"/>
    </source>
</evidence>
<evidence type="ECO:0000313" key="8">
    <source>
        <dbReference type="Proteomes" id="UP000216004"/>
    </source>
</evidence>
<feature type="transmembrane region" description="Helical" evidence="6">
    <location>
        <begin position="49"/>
        <end position="71"/>
    </location>
</feature>
<dbReference type="InterPro" id="IPR050833">
    <property type="entry name" value="Poly_Biosynth_Transport"/>
</dbReference>
<keyword evidence="4 6" id="KW-1133">Transmembrane helix</keyword>
<sequence>MEKYKSLLINIGLFTLNTLATKVVTFLLVPFFTYYFSTSEYGISDIGTSIINVLVPVLTLAANDAVIRFIVDDPKNSEKYVSIGFAITLFGCFVMAVLLPLLDLSFFGGLGHYKGLYLLYFAGVAFQIYFGYVARGRNLIKLITCISVISSLVTVVTAIISVKFCFLRVEGYFLSMIFGNGVAILLYLTWGKLYTQLHIPFSKANIHYLKKMMVFAIPTIPNLVFWWMGTSINRFFITSMMGVGASGIFAAVNKIPSLMNILSNTFWQAWSLSAFKEYRKEGIKSFFSTVFCVFRAFMAMCGSAIILVTPWLAKFLLQGEFFTSWPLVTVLVLAFYFSVLSGFYETIFTTSMKTKGIFISTGIASIVIIIFTWLLVPMLGLLGAALAMVSGNFVMFVIRVFQTQSIMSVQINWVIEIASIILLVAQVVVMYMQTSQYMTFSLVIFLIICVMKLIDVWPFLKLTLGKIAPSSHNW</sequence>
<reference evidence="7 8" key="1">
    <citation type="journal article" date="2017" name="BMC Genomics">
        <title>Comparative genomic and phylogenomic analyses of the Bifidobacteriaceae family.</title>
        <authorList>
            <person name="Lugli G.A."/>
            <person name="Milani C."/>
            <person name="Turroni F."/>
            <person name="Duranti S."/>
            <person name="Mancabelli L."/>
            <person name="Mangifesta M."/>
            <person name="Ferrario C."/>
            <person name="Modesto M."/>
            <person name="Mattarelli P."/>
            <person name="Jiri K."/>
            <person name="van Sinderen D."/>
            <person name="Ventura M."/>
        </authorList>
    </citation>
    <scope>NUCLEOTIDE SEQUENCE [LARGE SCALE GENOMIC DNA]</scope>
    <source>
        <strain evidence="7 8">DSM 22924</strain>
    </source>
</reference>
<feature type="transmembrane region" description="Helical" evidence="6">
    <location>
        <begin position="212"/>
        <end position="229"/>
    </location>
</feature>
<gene>
    <name evidence="7" type="ORF">BOCO_1015</name>
</gene>
<feature type="transmembrane region" description="Helical" evidence="6">
    <location>
        <begin position="381"/>
        <end position="401"/>
    </location>
</feature>
<comment type="subcellular location">
    <subcellularLocation>
        <location evidence="1">Cell membrane</location>
        <topology evidence="1">Multi-pass membrane protein</topology>
    </subcellularLocation>
</comment>
<dbReference type="PANTHER" id="PTHR30250:SF11">
    <property type="entry name" value="O-ANTIGEN TRANSPORTER-RELATED"/>
    <property type="match status" value="1"/>
</dbReference>
<feature type="transmembrane region" description="Helical" evidence="6">
    <location>
        <begin position="325"/>
        <end position="344"/>
    </location>
</feature>
<evidence type="ECO:0000256" key="6">
    <source>
        <dbReference type="SAM" id="Phobius"/>
    </source>
</evidence>
<accession>A0A261ER96</accession>
<keyword evidence="3 6" id="KW-0812">Transmembrane</keyword>
<feature type="transmembrane region" description="Helical" evidence="6">
    <location>
        <begin position="438"/>
        <end position="460"/>
    </location>
</feature>
<dbReference type="Pfam" id="PF01943">
    <property type="entry name" value="Polysacc_synt"/>
    <property type="match status" value="1"/>
</dbReference>
<evidence type="ECO:0000256" key="4">
    <source>
        <dbReference type="ARBA" id="ARBA00022989"/>
    </source>
</evidence>
<dbReference type="GO" id="GO:0005886">
    <property type="term" value="C:plasma membrane"/>
    <property type="evidence" value="ECO:0007669"/>
    <property type="project" value="UniProtKB-SubCell"/>
</dbReference>
<dbReference type="PANTHER" id="PTHR30250">
    <property type="entry name" value="PST FAMILY PREDICTED COLANIC ACID TRANSPORTER"/>
    <property type="match status" value="1"/>
</dbReference>
<dbReference type="OrthoDB" id="3249502at2"/>
<proteinExistence type="predicted"/>
<dbReference type="Proteomes" id="UP000216004">
    <property type="component" value="Unassembled WGS sequence"/>
</dbReference>